<evidence type="ECO:0000313" key="9">
    <source>
        <dbReference type="EMBL" id="AXQ57376.1"/>
    </source>
</evidence>
<dbReference type="SUPFAM" id="SSF56752">
    <property type="entry name" value="D-aminoacid aminotransferase-like PLP-dependent enzymes"/>
    <property type="match status" value="1"/>
</dbReference>
<protein>
    <submittedName>
        <fullName evidence="9">Branched-chain amino acid aminotransferase</fullName>
    </submittedName>
</protein>
<dbReference type="Gene3D" id="3.30.470.10">
    <property type="match status" value="1"/>
</dbReference>
<evidence type="ECO:0000313" key="10">
    <source>
        <dbReference type="Proteomes" id="UP000259636"/>
    </source>
</evidence>
<evidence type="ECO:0000256" key="1">
    <source>
        <dbReference type="ARBA" id="ARBA00001933"/>
    </source>
</evidence>
<reference evidence="9 10" key="1">
    <citation type="submission" date="2018-08" db="EMBL/GenBank/DDBJ databases">
        <authorList>
            <person name="Ferrada E.E."/>
            <person name="Latorre B.A."/>
        </authorList>
    </citation>
    <scope>NUCLEOTIDE SEQUENCE [LARGE SCALE GENOMIC DNA]</scope>
    <source>
        <strain evidence="9 10">VK-A60T</strain>
    </source>
</reference>
<dbReference type="PANTHER" id="PTHR11825:SF44">
    <property type="entry name" value="BRANCHED-CHAIN-AMINO-ACID AMINOTRANSFERASE"/>
    <property type="match status" value="1"/>
</dbReference>
<dbReference type="InterPro" id="IPR001544">
    <property type="entry name" value="Aminotrans_IV"/>
</dbReference>
<evidence type="ECO:0000256" key="8">
    <source>
        <dbReference type="SAM" id="MobiDB-lite"/>
    </source>
</evidence>
<dbReference type="RefSeq" id="WP_117350259.1">
    <property type="nucleotide sequence ID" value="NZ_CP031742.1"/>
</dbReference>
<proteinExistence type="inferred from homology"/>
<dbReference type="InterPro" id="IPR043132">
    <property type="entry name" value="BCAT-like_C"/>
</dbReference>
<dbReference type="AlphaFoldDB" id="A0A385DGG6"/>
<dbReference type="GeneID" id="300117219"/>
<keyword evidence="6" id="KW-0663">Pyridoxal phosphate</keyword>
<dbReference type="Proteomes" id="UP000259636">
    <property type="component" value="Chromosome"/>
</dbReference>
<dbReference type="InterPro" id="IPR043131">
    <property type="entry name" value="BCAT-like_N"/>
</dbReference>
<dbReference type="GO" id="GO:0008652">
    <property type="term" value="P:amino acid biosynthetic process"/>
    <property type="evidence" value="ECO:0007669"/>
    <property type="project" value="UniProtKB-KW"/>
</dbReference>
<name>A0A385DGG6_9ACTN</name>
<organism evidence="9 10">
    <name type="scientific">Streptomyces koyangensis</name>
    <dbReference type="NCBI Taxonomy" id="188770"/>
    <lineage>
        <taxon>Bacteria</taxon>
        <taxon>Bacillati</taxon>
        <taxon>Actinomycetota</taxon>
        <taxon>Actinomycetes</taxon>
        <taxon>Kitasatosporales</taxon>
        <taxon>Streptomycetaceae</taxon>
        <taxon>Streptomyces</taxon>
        <taxon>Streptomyces aurantiacus group</taxon>
    </lineage>
</organism>
<sequence>MSNELTVTPTTTPRPRPEAGGADGAVLTDHAFFMRTGKRRSWQRLTVADRDGIPALRHTAGALLAGQTVVEEFAAYRLADGTVAVFRPDSHIKRLNNGARRLAMPQVDFDRVWSSVRAVIELDEGWLPRRAGASLRLRAVLAADGTELTPGPADHCLFYVLGSVPAAAARRPLKAMTLDGYVRAWPGGTGDLRTGGGLAVGVVPAEIAHNYGNDHVLWLDGEGRHIQQIGELNAFFVIDGVLTTPALDRTVLPGITRDSVVKLARDAGVAVAERPVELAEVLKGVADGSVTECFATGTADGVAPVVSLGHQGEEYRFASAEAGPVTARFRELLDGIRRGESVDRFGWMRRITEVAPVHA</sequence>
<dbReference type="PIRSF" id="PIRSF006468">
    <property type="entry name" value="BCAT1"/>
    <property type="match status" value="1"/>
</dbReference>
<evidence type="ECO:0000256" key="6">
    <source>
        <dbReference type="ARBA" id="ARBA00022898"/>
    </source>
</evidence>
<accession>A0A385DGG6</accession>
<dbReference type="GO" id="GO:0004084">
    <property type="term" value="F:branched-chain-amino-acid transaminase activity"/>
    <property type="evidence" value="ECO:0007669"/>
    <property type="project" value="InterPro"/>
</dbReference>
<evidence type="ECO:0000256" key="4">
    <source>
        <dbReference type="ARBA" id="ARBA00022605"/>
    </source>
</evidence>
<dbReference type="Gene3D" id="3.20.10.10">
    <property type="entry name" value="D-amino Acid Aminotransferase, subunit A, domain 2"/>
    <property type="match status" value="1"/>
</dbReference>
<comment type="similarity">
    <text evidence="2">Belongs to the class-IV pyridoxal-phosphate-dependent aminotransferase family.</text>
</comment>
<dbReference type="KEGG" id="sky:D0C37_24085"/>
<keyword evidence="3 9" id="KW-0032">Aminotransferase</keyword>
<dbReference type="GO" id="GO:0009082">
    <property type="term" value="P:branched-chain amino acid biosynthetic process"/>
    <property type="evidence" value="ECO:0007669"/>
    <property type="project" value="UniProtKB-KW"/>
</dbReference>
<comment type="cofactor">
    <cofactor evidence="1">
        <name>pyridoxal 5'-phosphate</name>
        <dbReference type="ChEBI" id="CHEBI:597326"/>
    </cofactor>
</comment>
<evidence type="ECO:0000256" key="7">
    <source>
        <dbReference type="ARBA" id="ARBA00023304"/>
    </source>
</evidence>
<dbReference type="InterPro" id="IPR005786">
    <property type="entry name" value="B_amino_transII"/>
</dbReference>
<keyword evidence="7" id="KW-0100">Branched-chain amino acid biosynthesis</keyword>
<evidence type="ECO:0000256" key="2">
    <source>
        <dbReference type="ARBA" id="ARBA00009320"/>
    </source>
</evidence>
<dbReference type="InterPro" id="IPR036038">
    <property type="entry name" value="Aminotransferase-like"/>
</dbReference>
<dbReference type="PANTHER" id="PTHR11825">
    <property type="entry name" value="SUBGROUP IIII AMINOTRANSFERASE"/>
    <property type="match status" value="1"/>
</dbReference>
<evidence type="ECO:0000256" key="5">
    <source>
        <dbReference type="ARBA" id="ARBA00022679"/>
    </source>
</evidence>
<evidence type="ECO:0000256" key="3">
    <source>
        <dbReference type="ARBA" id="ARBA00022576"/>
    </source>
</evidence>
<dbReference type="Pfam" id="PF01063">
    <property type="entry name" value="Aminotran_4"/>
    <property type="match status" value="1"/>
</dbReference>
<keyword evidence="4" id="KW-0028">Amino-acid biosynthesis</keyword>
<keyword evidence="5 9" id="KW-0808">Transferase</keyword>
<gene>
    <name evidence="9" type="ORF">D0C37_24085</name>
</gene>
<dbReference type="EMBL" id="CP031742">
    <property type="protein sequence ID" value="AXQ57376.1"/>
    <property type="molecule type" value="Genomic_DNA"/>
</dbReference>
<feature type="region of interest" description="Disordered" evidence="8">
    <location>
        <begin position="1"/>
        <end position="23"/>
    </location>
</feature>